<reference evidence="1 2" key="1">
    <citation type="submission" date="2021-04" db="EMBL/GenBank/DDBJ databases">
        <authorList>
            <person name="Bliznina A."/>
        </authorList>
    </citation>
    <scope>NUCLEOTIDE SEQUENCE [LARGE SCALE GENOMIC DNA]</scope>
</reference>
<sequence length="287" mass="32925">MKRFKEKINGSDPNWSVIGIGTIGTSEFICGKCIKIVDDPVRTACCDSLLCRLCALSENNPFVCRYCYCIFTADEPLEYKEVSKFFLQILNSTVIQCSTDQCKASEKESSLLLMSIQEKFAYFRREVHLEYKCNGHKRCEQCREEYIVKNKHICVRTVRSVIEEIENDATIPADLKEKHFYEYMMKMSGYAKGPKPSKLSIEMMNEKMDIEGASLVEIPASSFYNEMEVAENFDEGIESSLLTDRLFDVPDDGAMDTEMDFSDFDSELDLFFENGYKQEILSSLPIS</sequence>
<gene>
    <name evidence="1" type="ORF">OKIOD_LOCUS1684</name>
</gene>
<name>A0ABN7RT10_OIKDI</name>
<evidence type="ECO:0000313" key="2">
    <source>
        <dbReference type="Proteomes" id="UP001158576"/>
    </source>
</evidence>
<proteinExistence type="predicted"/>
<dbReference type="EMBL" id="OU015568">
    <property type="protein sequence ID" value="CAG5082439.1"/>
    <property type="molecule type" value="Genomic_DNA"/>
</dbReference>
<organism evidence="1 2">
    <name type="scientific">Oikopleura dioica</name>
    <name type="common">Tunicate</name>
    <dbReference type="NCBI Taxonomy" id="34765"/>
    <lineage>
        <taxon>Eukaryota</taxon>
        <taxon>Metazoa</taxon>
        <taxon>Chordata</taxon>
        <taxon>Tunicata</taxon>
        <taxon>Appendicularia</taxon>
        <taxon>Copelata</taxon>
        <taxon>Oikopleuridae</taxon>
        <taxon>Oikopleura</taxon>
    </lineage>
</organism>
<dbReference type="Proteomes" id="UP001158576">
    <property type="component" value="Chromosome PAR"/>
</dbReference>
<evidence type="ECO:0000313" key="1">
    <source>
        <dbReference type="EMBL" id="CAG5082439.1"/>
    </source>
</evidence>
<keyword evidence="2" id="KW-1185">Reference proteome</keyword>
<protein>
    <submittedName>
        <fullName evidence="1">Oidioi.mRNA.OKI2018_I69.PAR.g10126.t1.cds</fullName>
    </submittedName>
</protein>
<accession>A0ABN7RT10</accession>